<comment type="caution">
    <text evidence="7">The sequence shown here is derived from an EMBL/GenBank/DDBJ whole genome shotgun (WGS) entry which is preliminary data.</text>
</comment>
<dbReference type="Gene3D" id="3.40.30.10">
    <property type="entry name" value="Glutaredoxin"/>
    <property type="match status" value="1"/>
</dbReference>
<dbReference type="InterPro" id="IPR013766">
    <property type="entry name" value="Thioredoxin_domain"/>
</dbReference>
<dbReference type="InterPro" id="IPR036249">
    <property type="entry name" value="Thioredoxin-like_sf"/>
</dbReference>
<dbReference type="GO" id="GO:0016491">
    <property type="term" value="F:oxidoreductase activity"/>
    <property type="evidence" value="ECO:0007669"/>
    <property type="project" value="UniProtKB-KW"/>
</dbReference>
<proteinExistence type="inferred from homology"/>
<evidence type="ECO:0000313" key="7">
    <source>
        <dbReference type="EMBL" id="PIR99202.1"/>
    </source>
</evidence>
<gene>
    <name evidence="7" type="ORF">COT87_00765</name>
</gene>
<evidence type="ECO:0000256" key="4">
    <source>
        <dbReference type="ARBA" id="ARBA00023157"/>
    </source>
</evidence>
<organism evidence="7 8">
    <name type="scientific">Candidatus Collierbacteria bacterium CG10_big_fil_rev_8_21_14_0_10_44_9</name>
    <dbReference type="NCBI Taxonomy" id="1974535"/>
    <lineage>
        <taxon>Bacteria</taxon>
        <taxon>Candidatus Collieribacteriota</taxon>
    </lineage>
</organism>
<evidence type="ECO:0000256" key="2">
    <source>
        <dbReference type="ARBA" id="ARBA00022729"/>
    </source>
</evidence>
<comment type="similarity">
    <text evidence="1">Belongs to the thioredoxin family. DsbA subfamily.</text>
</comment>
<accession>A0A2H0VJC3</accession>
<evidence type="ECO:0000313" key="8">
    <source>
        <dbReference type="Proteomes" id="UP000230796"/>
    </source>
</evidence>
<evidence type="ECO:0000256" key="3">
    <source>
        <dbReference type="ARBA" id="ARBA00023002"/>
    </source>
</evidence>
<dbReference type="PANTHER" id="PTHR13887:SF14">
    <property type="entry name" value="DISULFIDE BOND FORMATION PROTEIN D"/>
    <property type="match status" value="1"/>
</dbReference>
<dbReference type="InterPro" id="IPR012336">
    <property type="entry name" value="Thioredoxin-like_fold"/>
</dbReference>
<dbReference type="Pfam" id="PF13462">
    <property type="entry name" value="Thioredoxin_4"/>
    <property type="match status" value="1"/>
</dbReference>
<dbReference type="PROSITE" id="PS51352">
    <property type="entry name" value="THIOREDOXIN_2"/>
    <property type="match status" value="1"/>
</dbReference>
<reference evidence="8" key="1">
    <citation type="submission" date="2017-09" db="EMBL/GenBank/DDBJ databases">
        <title>Depth-based differentiation of microbial function through sediment-hosted aquifers and enrichment of novel symbionts in the deep terrestrial subsurface.</title>
        <authorList>
            <person name="Probst A.J."/>
            <person name="Ladd B."/>
            <person name="Jarett J.K."/>
            <person name="Geller-Mcgrath D.E."/>
            <person name="Sieber C.M.K."/>
            <person name="Emerson J.B."/>
            <person name="Anantharaman K."/>
            <person name="Thomas B.C."/>
            <person name="Malmstrom R."/>
            <person name="Stieglmeier M."/>
            <person name="Klingl A."/>
            <person name="Woyke T."/>
            <person name="Ryan C.M."/>
            <person name="Banfield J.F."/>
        </authorList>
    </citation>
    <scope>NUCLEOTIDE SEQUENCE [LARGE SCALE GENOMIC DNA]</scope>
</reference>
<dbReference type="Proteomes" id="UP000230796">
    <property type="component" value="Unassembled WGS sequence"/>
</dbReference>
<protein>
    <submittedName>
        <fullName evidence="7">Disulfide bond formation protein DsbA</fullName>
    </submittedName>
</protein>
<sequence length="204" mass="22185">MQIKTIMIFIAVTLGVLLGVGGLLYQFGASADKPISDIAGEKKHVAGSGSVTIVEFSDFQCPACLAVQEPLKQILKKYEGKVEFVYRHFPLVSIHKNAMGAAQASEAAALQGKFWEFHDKLFENQAEWSGLSDPKDKFGEYIALLGADIDKFKSDFGSQAVKDSVAVDILATTRYALSGTPSFFVNGVKIEFGQLENKLAILTQ</sequence>
<keyword evidence="3" id="KW-0560">Oxidoreductase</keyword>
<keyword evidence="4" id="KW-1015">Disulfide bond</keyword>
<dbReference type="PANTHER" id="PTHR13887">
    <property type="entry name" value="GLUTATHIONE S-TRANSFERASE KAPPA"/>
    <property type="match status" value="1"/>
</dbReference>
<keyword evidence="2" id="KW-0732">Signal</keyword>
<feature type="domain" description="Thioredoxin" evidence="6">
    <location>
        <begin position="18"/>
        <end position="204"/>
    </location>
</feature>
<evidence type="ECO:0000256" key="5">
    <source>
        <dbReference type="ARBA" id="ARBA00023284"/>
    </source>
</evidence>
<dbReference type="AlphaFoldDB" id="A0A2H0VJC3"/>
<evidence type="ECO:0000259" key="6">
    <source>
        <dbReference type="PROSITE" id="PS51352"/>
    </source>
</evidence>
<evidence type="ECO:0000256" key="1">
    <source>
        <dbReference type="ARBA" id="ARBA00005791"/>
    </source>
</evidence>
<dbReference type="SUPFAM" id="SSF52833">
    <property type="entry name" value="Thioredoxin-like"/>
    <property type="match status" value="1"/>
</dbReference>
<keyword evidence="5" id="KW-0676">Redox-active center</keyword>
<name>A0A2H0VJC3_9BACT</name>
<dbReference type="EMBL" id="PFAF01000010">
    <property type="protein sequence ID" value="PIR99202.1"/>
    <property type="molecule type" value="Genomic_DNA"/>
</dbReference>